<organism evidence="3 4">
    <name type="scientific">Theileria orientalis</name>
    <dbReference type="NCBI Taxonomy" id="68886"/>
    <lineage>
        <taxon>Eukaryota</taxon>
        <taxon>Sar</taxon>
        <taxon>Alveolata</taxon>
        <taxon>Apicomplexa</taxon>
        <taxon>Aconoidasida</taxon>
        <taxon>Piroplasmida</taxon>
        <taxon>Theileriidae</taxon>
        <taxon>Theileria</taxon>
    </lineage>
</organism>
<dbReference type="InterPro" id="IPR007480">
    <property type="entry name" value="DUF529"/>
</dbReference>
<sequence>MKTTLFVNLFVYLLFSSFNYAHGEDVFSGNDSTTADSEPQIPNSKLETFESYTYPNLQKSDIDSKTSKSNTNLGTTDSTNFPDELRFFTLIPNGERKVRELNRDQYTFKVDENNHELFHYEFSDNDLCAKIKYDDTTIWRSGDYEIEGAKFVIYNKNNDKIVVRDDERSITYRLVDDSPDHEDPLETAATEPDRTDSNRIRPLDSAFTYVAYLTDPVKEFRRSRITTDEFDYEEDDEYVTLTAKDNYAFNVVMEDNKEIWKTDKESEYATEVILNPKVKDNRGVKIQLPFGTKKEFNRQ</sequence>
<dbReference type="EMBL" id="CP056069">
    <property type="protein sequence ID" value="UVC49459.1"/>
    <property type="molecule type" value="Genomic_DNA"/>
</dbReference>
<dbReference type="Proteomes" id="UP000244811">
    <property type="component" value="Chromosome 1"/>
</dbReference>
<feature type="chain" id="PRO_5038099973" evidence="2">
    <location>
        <begin position="24"/>
        <end position="299"/>
    </location>
</feature>
<protein>
    <submittedName>
        <fullName evidence="3">Uncharacterized protein</fullName>
    </submittedName>
</protein>
<evidence type="ECO:0000313" key="3">
    <source>
        <dbReference type="EMBL" id="UVC49459.1"/>
    </source>
</evidence>
<dbReference type="AlphaFoldDB" id="A0A976SIF3"/>
<reference evidence="3" key="1">
    <citation type="submission" date="2022-07" db="EMBL/GenBank/DDBJ databases">
        <title>Evaluation of T. orientalis genome assembly methods using nanopore sequencing and analysis of variation between genomes.</title>
        <authorList>
            <person name="Yam J."/>
            <person name="Micallef M.L."/>
            <person name="Liu M."/>
            <person name="Djordjevic S.P."/>
            <person name="Bogema D.R."/>
            <person name="Jenkins C."/>
        </authorList>
    </citation>
    <scope>NUCLEOTIDE SEQUENCE</scope>
    <source>
        <strain evidence="3">Goon Nure</strain>
    </source>
</reference>
<feature type="region of interest" description="Disordered" evidence="1">
    <location>
        <begin position="176"/>
        <end position="198"/>
    </location>
</feature>
<dbReference type="Pfam" id="PF04385">
    <property type="entry name" value="FAINT"/>
    <property type="match status" value="1"/>
</dbReference>
<name>A0A976SIF3_THEOR</name>
<proteinExistence type="predicted"/>
<feature type="signal peptide" evidence="2">
    <location>
        <begin position="1"/>
        <end position="23"/>
    </location>
</feature>
<keyword evidence="2" id="KW-0732">Signal</keyword>
<gene>
    <name evidence="3" type="ORF">MACK_003294</name>
</gene>
<evidence type="ECO:0000256" key="1">
    <source>
        <dbReference type="SAM" id="MobiDB-lite"/>
    </source>
</evidence>
<evidence type="ECO:0000256" key="2">
    <source>
        <dbReference type="SAM" id="SignalP"/>
    </source>
</evidence>
<evidence type="ECO:0000313" key="4">
    <source>
        <dbReference type="Proteomes" id="UP000244811"/>
    </source>
</evidence>
<accession>A0A976SIF3</accession>